<proteinExistence type="predicted"/>
<keyword evidence="1" id="KW-0472">Membrane</keyword>
<keyword evidence="1" id="KW-0812">Transmembrane</keyword>
<comment type="caution">
    <text evidence="2">The sequence shown here is derived from an EMBL/GenBank/DDBJ whole genome shotgun (WGS) entry which is preliminary data.</text>
</comment>
<keyword evidence="1" id="KW-1133">Transmembrane helix</keyword>
<dbReference type="Proteomes" id="UP000319514">
    <property type="component" value="Unassembled WGS sequence"/>
</dbReference>
<accession>A0A542ZMW0</accession>
<organism evidence="2 3">
    <name type="scientific">Oryzihumus leptocrescens</name>
    <dbReference type="NCBI Taxonomy" id="297536"/>
    <lineage>
        <taxon>Bacteria</taxon>
        <taxon>Bacillati</taxon>
        <taxon>Actinomycetota</taxon>
        <taxon>Actinomycetes</taxon>
        <taxon>Micrococcales</taxon>
        <taxon>Intrasporangiaceae</taxon>
        <taxon>Oryzihumus</taxon>
    </lineage>
</organism>
<evidence type="ECO:0000256" key="1">
    <source>
        <dbReference type="SAM" id="Phobius"/>
    </source>
</evidence>
<gene>
    <name evidence="2" type="ORF">FB474_2951</name>
</gene>
<protein>
    <submittedName>
        <fullName evidence="2">Uncharacterized protein</fullName>
    </submittedName>
</protein>
<feature type="transmembrane region" description="Helical" evidence="1">
    <location>
        <begin position="53"/>
        <end position="78"/>
    </location>
</feature>
<dbReference type="AlphaFoldDB" id="A0A542ZMW0"/>
<dbReference type="EMBL" id="VFOQ01000001">
    <property type="protein sequence ID" value="TQL61540.1"/>
    <property type="molecule type" value="Genomic_DNA"/>
</dbReference>
<evidence type="ECO:0000313" key="2">
    <source>
        <dbReference type="EMBL" id="TQL61540.1"/>
    </source>
</evidence>
<reference evidence="2 3" key="1">
    <citation type="submission" date="2019-06" db="EMBL/GenBank/DDBJ databases">
        <title>Sequencing the genomes of 1000 actinobacteria strains.</title>
        <authorList>
            <person name="Klenk H.-P."/>
        </authorList>
    </citation>
    <scope>NUCLEOTIDE SEQUENCE [LARGE SCALE GENOMIC DNA]</scope>
    <source>
        <strain evidence="2 3">DSM 18082</strain>
    </source>
</reference>
<evidence type="ECO:0000313" key="3">
    <source>
        <dbReference type="Proteomes" id="UP000319514"/>
    </source>
</evidence>
<name>A0A542ZMW0_9MICO</name>
<keyword evidence="3" id="KW-1185">Reference proteome</keyword>
<sequence>MRKSPWPYVVIALLFWALPAVVIAGYASMAPTHNTGGQCEGIGFGCSLTPHDGAILLGMMAAPVLLVVGLLAMGLVALSRGVRDKRDQP</sequence>